<protein>
    <submittedName>
        <fullName evidence="4">Tight junction protein ZO-2</fullName>
    </submittedName>
</protein>
<evidence type="ECO:0000313" key="5">
    <source>
        <dbReference type="Proteomes" id="UP000297703"/>
    </source>
</evidence>
<accession>A0A4D9F7Y9</accession>
<dbReference type="OrthoDB" id="10054715at2759"/>
<dbReference type="InterPro" id="IPR031601">
    <property type="entry name" value="CCD48"/>
</dbReference>
<feature type="coiled-coil region" evidence="1">
    <location>
        <begin position="195"/>
        <end position="229"/>
    </location>
</feature>
<evidence type="ECO:0000313" key="4">
    <source>
        <dbReference type="EMBL" id="TFK15502.1"/>
    </source>
</evidence>
<sequence>MDPPDAWDPYSRPARRTQWLVSALAYHYGLDRGVENEIIVLATGLDQYLQEIFHHLDCEAEGRIPGEDFRTLCQVLGLADPEEAAADPEECAGLWEDLAPELTFRQFHAKLCGYFSTKAGCAPQRPAVGRLPLGKESEHIETQIRLRSPLRRRRDKAGQGAAAIKSGSPRGASPPPAAPGLAQHARRPGPCSRECYEEIVALEQAEDRIVKLEEENGSLRELVEDMRAALQSSDARCLALQVGLWKSHANHKKDGTCFIGNRRQLTPKHSQPTKCLQSVLKEVELIRNSRDGQIEEAIRVNQELQKELRSSQEAIVTLEDCNRNLKREQAEMRKKVEEARYAVLNSLGKVKELEAKANKVPHLQIYIQQLESELQYYRSEVLKLQLPSRGSTKQKEGAALLDGRHCLSAVQLDRSSPTGGAGMSENVEDQMFRSVEGQAASDEEEEKWIGDQQSQVAELKKLLDRVPCCGSGCDDKMVKKLMSYFGSTNNDDHENATVELVERITTLTEQLEMKGNEVKKLETNMKEMKGPLLGELQQKVEETELLKMELQMLETERVRLSLVEEKLMDVLHLLQQLQDLSISKRALGKILLSTLESCRDPQHGKAHILEVLDTLYHELAACELLQSKPLEKAQSHQSLSNPLVISC</sequence>
<keyword evidence="1" id="KW-0175">Coiled coil</keyword>
<feature type="coiled-coil region" evidence="1">
    <location>
        <begin position="504"/>
        <end position="556"/>
    </location>
</feature>
<feature type="coiled-coil region" evidence="1">
    <location>
        <begin position="294"/>
        <end position="342"/>
    </location>
</feature>
<feature type="domain" description="EF-hand" evidence="3">
    <location>
        <begin position="44"/>
        <end position="79"/>
    </location>
</feature>
<dbReference type="Pfam" id="PF15799">
    <property type="entry name" value="CCD48"/>
    <property type="match status" value="3"/>
</dbReference>
<evidence type="ECO:0000259" key="3">
    <source>
        <dbReference type="PROSITE" id="PS50222"/>
    </source>
</evidence>
<feature type="region of interest" description="Disordered" evidence="2">
    <location>
        <begin position="148"/>
        <end position="189"/>
    </location>
</feature>
<keyword evidence="5" id="KW-1185">Reference proteome</keyword>
<evidence type="ECO:0000256" key="1">
    <source>
        <dbReference type="SAM" id="Coils"/>
    </source>
</evidence>
<dbReference type="PROSITE" id="PS50222">
    <property type="entry name" value="EF_HAND_2"/>
    <property type="match status" value="1"/>
</dbReference>
<proteinExistence type="predicted"/>
<dbReference type="InterPro" id="IPR002048">
    <property type="entry name" value="EF_hand_dom"/>
</dbReference>
<organism evidence="4 5">
    <name type="scientific">Platysternon megacephalum</name>
    <name type="common">big-headed turtle</name>
    <dbReference type="NCBI Taxonomy" id="55544"/>
    <lineage>
        <taxon>Eukaryota</taxon>
        <taxon>Metazoa</taxon>
        <taxon>Chordata</taxon>
        <taxon>Craniata</taxon>
        <taxon>Vertebrata</taxon>
        <taxon>Euteleostomi</taxon>
        <taxon>Archelosauria</taxon>
        <taxon>Testudinata</taxon>
        <taxon>Testudines</taxon>
        <taxon>Cryptodira</taxon>
        <taxon>Durocryptodira</taxon>
        <taxon>Testudinoidea</taxon>
        <taxon>Platysternidae</taxon>
        <taxon>Platysternon</taxon>
    </lineage>
</organism>
<dbReference type="EMBL" id="QXTE01000004">
    <property type="protein sequence ID" value="TFK15502.1"/>
    <property type="molecule type" value="Genomic_DNA"/>
</dbReference>
<dbReference type="Proteomes" id="UP000297703">
    <property type="component" value="Unassembled WGS sequence"/>
</dbReference>
<dbReference type="AlphaFoldDB" id="A0A4D9F7Y9"/>
<comment type="caution">
    <text evidence="4">The sequence shown here is derived from an EMBL/GenBank/DDBJ whole genome shotgun (WGS) entry which is preliminary data.</text>
</comment>
<dbReference type="STRING" id="55544.A0A4D9F7Y9"/>
<dbReference type="GO" id="GO:0005509">
    <property type="term" value="F:calcium ion binding"/>
    <property type="evidence" value="ECO:0007669"/>
    <property type="project" value="InterPro"/>
</dbReference>
<evidence type="ECO:0000256" key="2">
    <source>
        <dbReference type="SAM" id="MobiDB-lite"/>
    </source>
</evidence>
<reference evidence="4 5" key="2">
    <citation type="submission" date="2019-04" db="EMBL/GenBank/DDBJ databases">
        <title>The genome sequence of big-headed turtle.</title>
        <authorList>
            <person name="Gong S."/>
        </authorList>
    </citation>
    <scope>NUCLEOTIDE SEQUENCE [LARGE SCALE GENOMIC DNA]</scope>
    <source>
        <strain evidence="4">DO16091913</strain>
        <tissue evidence="4">Muscle</tissue>
    </source>
</reference>
<gene>
    <name evidence="4" type="ORF">DR999_PMT00797</name>
</gene>
<reference evidence="4 5" key="1">
    <citation type="submission" date="2019-04" db="EMBL/GenBank/DDBJ databases">
        <title>Draft genome of the big-headed turtle Platysternon megacephalum.</title>
        <authorList>
            <person name="Gong S."/>
        </authorList>
    </citation>
    <scope>NUCLEOTIDE SEQUENCE [LARGE SCALE GENOMIC DNA]</scope>
    <source>
        <strain evidence="4">DO16091913</strain>
        <tissue evidence="4">Muscle</tissue>
    </source>
</reference>
<name>A0A4D9F7Y9_9SAUR</name>